<sequence length="90" mass="10328">MCHRRRQIKVLHNALVIYPKQSSSYNVIHLHHYHRGCQSGKVVDHNYKVIGVEALRVIDGSSFLASPWTNPQATYKKALIPFERRSTGTD</sequence>
<dbReference type="PANTHER" id="PTHR45968">
    <property type="entry name" value="OSJNBA0019K04.7 PROTEIN"/>
    <property type="match status" value="1"/>
</dbReference>
<gene>
    <name evidence="5" type="ORF">Fmac_023548</name>
</gene>
<dbReference type="EMBL" id="JBGMDY010000008">
    <property type="protein sequence ID" value="KAL2324490.1"/>
    <property type="molecule type" value="Genomic_DNA"/>
</dbReference>
<evidence type="ECO:0000256" key="3">
    <source>
        <dbReference type="ARBA" id="ARBA00022827"/>
    </source>
</evidence>
<accession>A0ABD1LLU4</accession>
<organism evidence="5 6">
    <name type="scientific">Flemingia macrophylla</name>
    <dbReference type="NCBI Taxonomy" id="520843"/>
    <lineage>
        <taxon>Eukaryota</taxon>
        <taxon>Viridiplantae</taxon>
        <taxon>Streptophyta</taxon>
        <taxon>Embryophyta</taxon>
        <taxon>Tracheophyta</taxon>
        <taxon>Spermatophyta</taxon>
        <taxon>Magnoliopsida</taxon>
        <taxon>eudicotyledons</taxon>
        <taxon>Gunneridae</taxon>
        <taxon>Pentapetalae</taxon>
        <taxon>rosids</taxon>
        <taxon>fabids</taxon>
        <taxon>Fabales</taxon>
        <taxon>Fabaceae</taxon>
        <taxon>Papilionoideae</taxon>
        <taxon>50 kb inversion clade</taxon>
        <taxon>NPAAA clade</taxon>
        <taxon>indigoferoid/millettioid clade</taxon>
        <taxon>Phaseoleae</taxon>
        <taxon>Flemingia</taxon>
    </lineage>
</organism>
<keyword evidence="2" id="KW-0285">Flavoprotein</keyword>
<dbReference type="PANTHER" id="PTHR45968:SF31">
    <property type="entry name" value="GLUCOSE-METHANOL-CHOLINE (GMC) OXIDOREDUCTASE FAMILY PROTEIN"/>
    <property type="match status" value="1"/>
</dbReference>
<dbReference type="InterPro" id="IPR007867">
    <property type="entry name" value="GMC_OxRtase_C"/>
</dbReference>
<dbReference type="Pfam" id="PF05199">
    <property type="entry name" value="GMC_oxred_C"/>
    <property type="match status" value="1"/>
</dbReference>
<dbReference type="Proteomes" id="UP001603857">
    <property type="component" value="Unassembled WGS sequence"/>
</dbReference>
<proteinExistence type="predicted"/>
<protein>
    <recommendedName>
        <fullName evidence="4">Glucose-methanol-choline oxidoreductase C-terminal domain-containing protein</fullName>
    </recommendedName>
</protein>
<dbReference type="InterPro" id="IPR051871">
    <property type="entry name" value="GMC_Oxidoreductase-Related"/>
</dbReference>
<evidence type="ECO:0000313" key="6">
    <source>
        <dbReference type="Proteomes" id="UP001603857"/>
    </source>
</evidence>
<evidence type="ECO:0000259" key="4">
    <source>
        <dbReference type="Pfam" id="PF05199"/>
    </source>
</evidence>
<dbReference type="AlphaFoldDB" id="A0ABD1LLU4"/>
<keyword evidence="3" id="KW-0274">FAD</keyword>
<dbReference type="InterPro" id="IPR036188">
    <property type="entry name" value="FAD/NAD-bd_sf"/>
</dbReference>
<comment type="cofactor">
    <cofactor evidence="1">
        <name>FAD</name>
        <dbReference type="ChEBI" id="CHEBI:57692"/>
    </cofactor>
</comment>
<evidence type="ECO:0000256" key="1">
    <source>
        <dbReference type="ARBA" id="ARBA00001974"/>
    </source>
</evidence>
<dbReference type="Gene3D" id="3.50.50.60">
    <property type="entry name" value="FAD/NAD(P)-binding domain"/>
    <property type="match status" value="1"/>
</dbReference>
<keyword evidence="6" id="KW-1185">Reference proteome</keyword>
<evidence type="ECO:0000313" key="5">
    <source>
        <dbReference type="EMBL" id="KAL2324490.1"/>
    </source>
</evidence>
<feature type="domain" description="Glucose-methanol-choline oxidoreductase C-terminal" evidence="4">
    <location>
        <begin position="26"/>
        <end position="74"/>
    </location>
</feature>
<evidence type="ECO:0000256" key="2">
    <source>
        <dbReference type="ARBA" id="ARBA00022630"/>
    </source>
</evidence>
<reference evidence="5 6" key="1">
    <citation type="submission" date="2024-08" db="EMBL/GenBank/DDBJ databases">
        <title>Insights into the chromosomal genome structure of Flemingia macrophylla.</title>
        <authorList>
            <person name="Ding Y."/>
            <person name="Zhao Y."/>
            <person name="Bi W."/>
            <person name="Wu M."/>
            <person name="Zhao G."/>
            <person name="Gong Y."/>
            <person name="Li W."/>
            <person name="Zhang P."/>
        </authorList>
    </citation>
    <scope>NUCLEOTIDE SEQUENCE [LARGE SCALE GENOMIC DNA]</scope>
    <source>
        <strain evidence="5">DYQJB</strain>
        <tissue evidence="5">Leaf</tissue>
    </source>
</reference>
<name>A0ABD1LLU4_9FABA</name>
<comment type="caution">
    <text evidence="5">The sequence shown here is derived from an EMBL/GenBank/DDBJ whole genome shotgun (WGS) entry which is preliminary data.</text>
</comment>